<dbReference type="InterPro" id="IPR036397">
    <property type="entry name" value="RNaseH_sf"/>
</dbReference>
<dbReference type="SUPFAM" id="SSF53098">
    <property type="entry name" value="Ribonuclease H-like"/>
    <property type="match status" value="1"/>
</dbReference>
<dbReference type="GO" id="GO:0004523">
    <property type="term" value="F:RNA-DNA hybrid ribonuclease activity"/>
    <property type="evidence" value="ECO:0007669"/>
    <property type="project" value="InterPro"/>
</dbReference>
<organism evidence="2 3">
    <name type="scientific">Paramecium bursaria Chlorella virus IL3A</name>
    <name type="common">PBCV-IL3A</name>
    <dbReference type="NCBI Taxonomy" id="46019"/>
    <lineage>
        <taxon>Viruses</taxon>
        <taxon>Varidnaviria</taxon>
        <taxon>Bamfordvirae</taxon>
        <taxon>Nucleocytoviricota</taxon>
        <taxon>Megaviricetes</taxon>
        <taxon>Algavirales</taxon>
        <taxon>Phycodnaviridae</taxon>
        <taxon>Chlorovirus</taxon>
        <taxon>Chlorovirus illinoense</taxon>
    </lineage>
</organism>
<dbReference type="PROSITE" id="PS50879">
    <property type="entry name" value="RNASE_H_1"/>
    <property type="match status" value="1"/>
</dbReference>
<evidence type="ECO:0000313" key="3">
    <source>
        <dbReference type="Proteomes" id="UP000247091"/>
    </source>
</evidence>
<sequence>MNIHIPYEKNVGCVQPLRGFPNIVHFGNTVKIVYTDASIRQKKGGIGICSRSSVTDFEQWDTFRASVNETRDINRNELGAIFASISMTDIYSDIVIYSDSLTSINNIVHRTKRNKYDKLSSFTLQLVKERKGNVYISKVKAHSGNIGNTFADKLAKDGSESIYEFVMPDEFSSIDEWVKYNNSSCSSSVMCMLR</sequence>
<evidence type="ECO:0000313" key="2">
    <source>
        <dbReference type="EMBL" id="AGE53911.1"/>
    </source>
</evidence>
<dbReference type="Pfam" id="PF00075">
    <property type="entry name" value="RNase_H"/>
    <property type="match status" value="1"/>
</dbReference>
<dbReference type="InterPro" id="IPR012337">
    <property type="entry name" value="RNaseH-like_sf"/>
</dbReference>
<dbReference type="InterPro" id="IPR002156">
    <property type="entry name" value="RNaseH_domain"/>
</dbReference>
<protein>
    <submittedName>
        <fullName evidence="2">RNase H</fullName>
    </submittedName>
</protein>
<dbReference type="EMBL" id="JX997169">
    <property type="protein sequence ID" value="AGE53911.1"/>
    <property type="molecule type" value="Genomic_DNA"/>
</dbReference>
<dbReference type="Gene3D" id="3.30.420.10">
    <property type="entry name" value="Ribonuclease H-like superfamily/Ribonuclease H"/>
    <property type="match status" value="1"/>
</dbReference>
<name>M1HW09_PBCVI</name>
<gene>
    <name evidence="2" type="primary">IL-3A_449R</name>
    <name evidence="2" type="ORF">PBCVIL3A_449R</name>
</gene>
<accession>M1HW09</accession>
<evidence type="ECO:0000259" key="1">
    <source>
        <dbReference type="PROSITE" id="PS50879"/>
    </source>
</evidence>
<dbReference type="GO" id="GO:0003676">
    <property type="term" value="F:nucleic acid binding"/>
    <property type="evidence" value="ECO:0007669"/>
    <property type="project" value="InterPro"/>
</dbReference>
<feature type="domain" description="RNase H type-1" evidence="1">
    <location>
        <begin position="27"/>
        <end position="160"/>
    </location>
</feature>
<proteinExistence type="predicted"/>
<dbReference type="Proteomes" id="UP000247091">
    <property type="component" value="Segment"/>
</dbReference>
<reference evidence="2 3" key="1">
    <citation type="submission" date="2012-10" db="EMBL/GenBank/DDBJ databases">
        <title>Towards defining the chloroviruses: a genomic journey through a genus of large DNA viruses.</title>
        <authorList>
            <person name="Jeanniard A."/>
            <person name="Dunigan D.D."/>
            <person name="Gurnon J.R."/>
            <person name="Agarkova I."/>
            <person name="Kang M."/>
            <person name="Vitek J."/>
            <person name="Duncan G."/>
            <person name="McClung O.W."/>
            <person name="Larsen M."/>
            <person name="Claverie J.-M."/>
            <person name="Van Etten J.L."/>
            <person name="Blanc G."/>
        </authorList>
    </citation>
    <scope>NUCLEOTIDE SEQUENCE [LARGE SCALE GENOMIC DNA]</scope>
</reference>
<organismHost>
    <name type="scientific">Chlorella</name>
    <dbReference type="NCBI Taxonomy" id="3071"/>
</organismHost>